<evidence type="ECO:0008006" key="5">
    <source>
        <dbReference type="Google" id="ProtNLM"/>
    </source>
</evidence>
<dbReference type="PANTHER" id="PTHR47199:SF2">
    <property type="entry name" value="PHOTOSYSTEM II STABILITY_ASSEMBLY FACTOR HCF136, CHLOROPLASTIC"/>
    <property type="match status" value="1"/>
</dbReference>
<dbReference type="EMBL" id="JBHMDO010000022">
    <property type="protein sequence ID" value="MFB9326840.1"/>
    <property type="molecule type" value="Genomic_DNA"/>
</dbReference>
<feature type="signal peptide" evidence="2">
    <location>
        <begin position="1"/>
        <end position="47"/>
    </location>
</feature>
<accession>A0ABV5KNP2</accession>
<organism evidence="3 4">
    <name type="scientific">Paenibacillus aurantiacus</name>
    <dbReference type="NCBI Taxonomy" id="1936118"/>
    <lineage>
        <taxon>Bacteria</taxon>
        <taxon>Bacillati</taxon>
        <taxon>Bacillota</taxon>
        <taxon>Bacilli</taxon>
        <taxon>Bacillales</taxon>
        <taxon>Paenibacillaceae</taxon>
        <taxon>Paenibacillus</taxon>
    </lineage>
</organism>
<evidence type="ECO:0000256" key="2">
    <source>
        <dbReference type="SAM" id="SignalP"/>
    </source>
</evidence>
<dbReference type="Proteomes" id="UP001589747">
    <property type="component" value="Unassembled WGS sequence"/>
</dbReference>
<dbReference type="InterPro" id="IPR036278">
    <property type="entry name" value="Sialidase_sf"/>
</dbReference>
<evidence type="ECO:0000256" key="1">
    <source>
        <dbReference type="SAM" id="MobiDB-lite"/>
    </source>
</evidence>
<evidence type="ECO:0000313" key="4">
    <source>
        <dbReference type="Proteomes" id="UP001589747"/>
    </source>
</evidence>
<dbReference type="SUPFAM" id="SSF50939">
    <property type="entry name" value="Sialidases"/>
    <property type="match status" value="1"/>
</dbReference>
<sequence>MMMKECTITKSDQRTHGSRRNNRRLRTRLIAYMASVLLAASMLPAHGDREAAAAEGCRTDNHGIRLTADTSGESPHFTSIQFLNASTGRAAGNGFMLGTSDGGCHWQSIYSGKLDFAQMDFVTNSLGYVLARATPEGPATLLRTANGGASYKPVPNGGNRFARIDFRSALEGFGYAVNDSSAYYTANAGVKWSKLPTPPNTRGTQFFSPKEGWAVALVPGGYQVKRTTDGGRTWTTRLQASSAAGVGGAVYGADSRDVWALLYGGSGMSQTSYSLFHTKDGGASWKQVVSNATAGGGPAPGPAMKAGKLPGPPGRPSDMATPDLRSAYLLTGSGAMDTLSLGRTLNGGKSWRNGSAPTGFEGALSFPAAKSGWLAVTSLTGSAVYATRDGGATWSKTFAIPSD</sequence>
<comment type="caution">
    <text evidence="3">The sequence shown here is derived from an EMBL/GenBank/DDBJ whole genome shotgun (WGS) entry which is preliminary data.</text>
</comment>
<dbReference type="InterPro" id="IPR015943">
    <property type="entry name" value="WD40/YVTN_repeat-like_dom_sf"/>
</dbReference>
<dbReference type="RefSeq" id="WP_377494504.1">
    <property type="nucleotide sequence ID" value="NZ_JBHMDO010000022.1"/>
</dbReference>
<name>A0ABV5KNP2_9BACL</name>
<protein>
    <recommendedName>
        <fullName evidence="5">Photosynthesis system II assembly factor Ycf48/Hcf136-like domain-containing protein</fullName>
    </recommendedName>
</protein>
<keyword evidence="2" id="KW-0732">Signal</keyword>
<keyword evidence="4" id="KW-1185">Reference proteome</keyword>
<dbReference type="PANTHER" id="PTHR47199">
    <property type="entry name" value="PHOTOSYSTEM II STABILITY/ASSEMBLY FACTOR HCF136, CHLOROPLASTIC"/>
    <property type="match status" value="1"/>
</dbReference>
<reference evidence="3 4" key="1">
    <citation type="submission" date="2024-09" db="EMBL/GenBank/DDBJ databases">
        <authorList>
            <person name="Sun Q."/>
            <person name="Mori K."/>
        </authorList>
    </citation>
    <scope>NUCLEOTIDE SEQUENCE [LARGE SCALE GENOMIC DNA]</scope>
    <source>
        <strain evidence="3 4">TISTR 2452</strain>
    </source>
</reference>
<evidence type="ECO:0000313" key="3">
    <source>
        <dbReference type="EMBL" id="MFB9326840.1"/>
    </source>
</evidence>
<feature type="region of interest" description="Disordered" evidence="1">
    <location>
        <begin position="1"/>
        <end position="22"/>
    </location>
</feature>
<gene>
    <name evidence="3" type="ORF">ACFFSY_13015</name>
</gene>
<dbReference type="SUPFAM" id="SSF110296">
    <property type="entry name" value="Oligoxyloglucan reducing end-specific cellobiohydrolase"/>
    <property type="match status" value="1"/>
</dbReference>
<dbReference type="Gene3D" id="2.130.10.10">
    <property type="entry name" value="YVTN repeat-like/Quinoprotein amine dehydrogenase"/>
    <property type="match status" value="2"/>
</dbReference>
<proteinExistence type="predicted"/>
<feature type="region of interest" description="Disordered" evidence="1">
    <location>
        <begin position="292"/>
        <end position="315"/>
    </location>
</feature>
<feature type="chain" id="PRO_5046790496" description="Photosynthesis system II assembly factor Ycf48/Hcf136-like domain-containing protein" evidence="2">
    <location>
        <begin position="48"/>
        <end position="403"/>
    </location>
</feature>